<dbReference type="EMBL" id="CABFWN010000001">
    <property type="protein sequence ID" value="VUG15961.1"/>
    <property type="molecule type" value="Genomic_DNA"/>
</dbReference>
<accession>A0A7D9GWS7</accession>
<dbReference type="Pfam" id="PF16944">
    <property type="entry name" value="KCH"/>
    <property type="match status" value="1"/>
</dbReference>
<feature type="compositionally biased region" description="Low complexity" evidence="1">
    <location>
        <begin position="345"/>
        <end position="360"/>
    </location>
</feature>
<sequence length="602" mass="67853">MTILQEQLVGKDPTLITFNEITGEHRYNRYGLWIVIDFIALLVTTLLRFLFLASDIYTLVQIYVLSNWDDYHSISYVPILVYRIIFTVCIGLYIIFLIFSIATGIHIFHKNYVISSYLHAVAREFNSLRSYERFCIYENITTKSLHDWLALLIYQSLHYDMFLWLLSDTPRQVLNGATIAYSISNSFQSSNIGAIIREIAQTNKREAILLSFMTFSFVVWVFFSMKYLILILSAICIVPSIKRRTHLSYSQGCKSIVAASVMKMYEKEERKKRKSMMHKRKIPSVIKDDSMADITFGQDDSSKTSFAYEKNPFSDVNGFPKPPSYQLSNFSSQSNKSFGSAAAGSDANLNSNNISSSSVSTDYFRDSRSRGPLHTQTMPNPPTGNHPGAQSGIRKGSMPLGLEMYSQNEGANVTGENSVMSQPPIMSLNAYQRAQMNSAISLQQPQVAAKFNGSTVSFSDANENDSMKYYPERSQLQNPQIHAESSQSHSSGDIYLLAQERQAPQQQRTMQGKPYSGSHNHSKGRIATSGQRTQGERARGRRDSPGDSGAYSQNPSPYGRRGIAHTHEGYMKPQIGQKQTDNNLESQLYKSRGLDKAFTSNF</sequence>
<name>A0A7D9GWS7_DEKBR</name>
<dbReference type="GO" id="GO:0005886">
    <property type="term" value="C:plasma membrane"/>
    <property type="evidence" value="ECO:0007669"/>
    <property type="project" value="InterPro"/>
</dbReference>
<proteinExistence type="predicted"/>
<keyword evidence="2" id="KW-0812">Transmembrane</keyword>
<evidence type="ECO:0000256" key="2">
    <source>
        <dbReference type="SAM" id="Phobius"/>
    </source>
</evidence>
<dbReference type="AlphaFoldDB" id="A0A7D9GWS7"/>
<feature type="compositionally biased region" description="Basic and acidic residues" evidence="1">
    <location>
        <begin position="534"/>
        <end position="545"/>
    </location>
</feature>
<keyword evidence="2" id="KW-0472">Membrane</keyword>
<organism evidence="3 4">
    <name type="scientific">Dekkera bruxellensis</name>
    <name type="common">Brettanomyces custersii</name>
    <dbReference type="NCBI Taxonomy" id="5007"/>
    <lineage>
        <taxon>Eukaryota</taxon>
        <taxon>Fungi</taxon>
        <taxon>Dikarya</taxon>
        <taxon>Ascomycota</taxon>
        <taxon>Saccharomycotina</taxon>
        <taxon>Pichiomycetes</taxon>
        <taxon>Pichiales</taxon>
        <taxon>Pichiaceae</taxon>
        <taxon>Brettanomyces</taxon>
    </lineage>
</organism>
<dbReference type="Proteomes" id="UP000478008">
    <property type="component" value="Unassembled WGS sequence"/>
</dbReference>
<feature type="region of interest" description="Disordered" evidence="1">
    <location>
        <begin position="336"/>
        <end position="397"/>
    </location>
</feature>
<dbReference type="PANTHER" id="PTHR36424">
    <property type="entry name" value="PHEROMONE-REGULATED MEMBRANE PROTEIN 6"/>
    <property type="match status" value="1"/>
</dbReference>
<dbReference type="GO" id="GO:0015079">
    <property type="term" value="F:potassium ion transmembrane transporter activity"/>
    <property type="evidence" value="ECO:0007669"/>
    <property type="project" value="InterPro"/>
</dbReference>
<feature type="transmembrane region" description="Helical" evidence="2">
    <location>
        <begin position="207"/>
        <end position="235"/>
    </location>
</feature>
<reference evidence="3 4" key="1">
    <citation type="submission" date="2019-07" db="EMBL/GenBank/DDBJ databases">
        <authorList>
            <person name="Friedrich A."/>
            <person name="Schacherer J."/>
        </authorList>
    </citation>
    <scope>NUCLEOTIDE SEQUENCE [LARGE SCALE GENOMIC DNA]</scope>
</reference>
<keyword evidence="4" id="KW-1185">Reference proteome</keyword>
<dbReference type="InterPro" id="IPR031606">
    <property type="entry name" value="Kch1/2"/>
</dbReference>
<feature type="transmembrane region" description="Helical" evidence="2">
    <location>
        <begin position="80"/>
        <end position="108"/>
    </location>
</feature>
<evidence type="ECO:0000313" key="4">
    <source>
        <dbReference type="Proteomes" id="UP000478008"/>
    </source>
</evidence>
<dbReference type="PANTHER" id="PTHR36424:SF1">
    <property type="entry name" value="LOW AFFINITY K(+) TRANSPORTER 1-RELATED"/>
    <property type="match status" value="1"/>
</dbReference>
<keyword evidence="2" id="KW-1133">Transmembrane helix</keyword>
<feature type="region of interest" description="Disordered" evidence="1">
    <location>
        <begin position="502"/>
        <end position="564"/>
    </location>
</feature>
<evidence type="ECO:0000313" key="3">
    <source>
        <dbReference type="EMBL" id="VUG15961.1"/>
    </source>
</evidence>
<feature type="transmembrane region" description="Helical" evidence="2">
    <location>
        <begin position="30"/>
        <end position="60"/>
    </location>
</feature>
<evidence type="ECO:0000256" key="1">
    <source>
        <dbReference type="SAM" id="MobiDB-lite"/>
    </source>
</evidence>
<protein>
    <submittedName>
        <fullName evidence="3">DEBR0S1_04126g1_1</fullName>
    </submittedName>
</protein>
<gene>
    <name evidence="3" type="ORF">DEBR0S1_04126G</name>
</gene>